<proteinExistence type="predicted"/>
<evidence type="ECO:0000313" key="3">
    <source>
        <dbReference type="Proteomes" id="UP000886595"/>
    </source>
</evidence>
<sequence>MAEEGCKFVGVLIAGLMIEKKSGLPKLIPVWRSRMSDIKQKKNPLTPEKIKANLDRKRAARDKAEKKKAADKAKKDAKFNAAQKDYGHIKVALKML</sequence>
<feature type="region of interest" description="Disordered" evidence="1">
    <location>
        <begin position="55"/>
        <end position="77"/>
    </location>
</feature>
<dbReference type="OrthoDB" id="1749278at2759"/>
<gene>
    <name evidence="2" type="ORF">Bca52824_013285</name>
</gene>
<dbReference type="EMBL" id="JAAMPC010000003">
    <property type="protein sequence ID" value="KAG2320072.1"/>
    <property type="molecule type" value="Genomic_DNA"/>
</dbReference>
<reference evidence="2 3" key="1">
    <citation type="submission" date="2020-02" db="EMBL/GenBank/DDBJ databases">
        <authorList>
            <person name="Ma Q."/>
            <person name="Huang Y."/>
            <person name="Song X."/>
            <person name="Pei D."/>
        </authorList>
    </citation>
    <scope>NUCLEOTIDE SEQUENCE [LARGE SCALE GENOMIC DNA]</scope>
    <source>
        <strain evidence="2">Sxm20200214</strain>
        <tissue evidence="2">Leaf</tissue>
    </source>
</reference>
<name>A0A8X7VZA5_BRACI</name>
<accession>A0A8X7VZA5</accession>
<organism evidence="2 3">
    <name type="scientific">Brassica carinata</name>
    <name type="common">Ethiopian mustard</name>
    <name type="synonym">Abyssinian cabbage</name>
    <dbReference type="NCBI Taxonomy" id="52824"/>
    <lineage>
        <taxon>Eukaryota</taxon>
        <taxon>Viridiplantae</taxon>
        <taxon>Streptophyta</taxon>
        <taxon>Embryophyta</taxon>
        <taxon>Tracheophyta</taxon>
        <taxon>Spermatophyta</taxon>
        <taxon>Magnoliopsida</taxon>
        <taxon>eudicotyledons</taxon>
        <taxon>Gunneridae</taxon>
        <taxon>Pentapetalae</taxon>
        <taxon>rosids</taxon>
        <taxon>malvids</taxon>
        <taxon>Brassicales</taxon>
        <taxon>Brassicaceae</taxon>
        <taxon>Brassiceae</taxon>
        <taxon>Brassica</taxon>
    </lineage>
</organism>
<dbReference type="AlphaFoldDB" id="A0A8X7VZA5"/>
<dbReference type="Proteomes" id="UP000886595">
    <property type="component" value="Unassembled WGS sequence"/>
</dbReference>
<keyword evidence="3" id="KW-1185">Reference proteome</keyword>
<protein>
    <submittedName>
        <fullName evidence="2">Uncharacterized protein</fullName>
    </submittedName>
</protein>
<comment type="caution">
    <text evidence="2">The sequence shown here is derived from an EMBL/GenBank/DDBJ whole genome shotgun (WGS) entry which is preliminary data.</text>
</comment>
<evidence type="ECO:0000313" key="2">
    <source>
        <dbReference type="EMBL" id="KAG2320072.1"/>
    </source>
</evidence>
<evidence type="ECO:0000256" key="1">
    <source>
        <dbReference type="SAM" id="MobiDB-lite"/>
    </source>
</evidence>